<feature type="transmembrane region" description="Helical" evidence="1">
    <location>
        <begin position="143"/>
        <end position="162"/>
    </location>
</feature>
<sequence>MNELNELQTALSDARWVYWYQHVFLSWQWLLLLLFTAVLTLVWVMAVDRIRLLAIVFFGSCIFIASLIADSLGGELQLWDYPSMLLPWGPRIICIDWSIAIFSMMIYQLFTNWLLFLGAAICLSAFFSFILEPLASVWDIYQLYAWEYLYSFPIYILLFLLVKAITDKIAAVQKQHSH</sequence>
<protein>
    <submittedName>
        <fullName evidence="2">Uncharacterized protein</fullName>
    </submittedName>
</protein>
<feature type="transmembrane region" description="Helical" evidence="1">
    <location>
        <begin position="26"/>
        <end position="45"/>
    </location>
</feature>
<reference evidence="2 3" key="1">
    <citation type="journal article" date="2024" name="Int. J. Syst. Evol. Microbiol.">
        <title>Paenibacillus hexagrammi sp. nov., a novel bacterium isolated from the gut content of Hexagrammos agrammus.</title>
        <authorList>
            <person name="Jung H.K."/>
            <person name="Kim D.G."/>
            <person name="Zin H."/>
            <person name="Park J."/>
            <person name="Jung H."/>
            <person name="Kim Y.O."/>
            <person name="Kong H.J."/>
            <person name="Kim J.W."/>
            <person name="Kim Y.S."/>
        </authorList>
    </citation>
    <scope>NUCLEOTIDE SEQUENCE [LARGE SCALE GENOMIC DNA]</scope>
    <source>
        <strain evidence="2 3">YPD9-1</strain>
    </source>
</reference>
<accession>A0ABY3SFX6</accession>
<evidence type="ECO:0000313" key="2">
    <source>
        <dbReference type="EMBL" id="UJF32345.1"/>
    </source>
</evidence>
<organism evidence="2 3">
    <name type="scientific">Paenibacillus hexagrammi</name>
    <dbReference type="NCBI Taxonomy" id="2908839"/>
    <lineage>
        <taxon>Bacteria</taxon>
        <taxon>Bacillati</taxon>
        <taxon>Bacillota</taxon>
        <taxon>Bacilli</taxon>
        <taxon>Bacillales</taxon>
        <taxon>Paenibacillaceae</taxon>
        <taxon>Paenibacillus</taxon>
    </lineage>
</organism>
<keyword evidence="1" id="KW-0472">Membrane</keyword>
<dbReference type="Proteomes" id="UP001649230">
    <property type="component" value="Chromosome"/>
</dbReference>
<feature type="transmembrane region" description="Helical" evidence="1">
    <location>
        <begin position="113"/>
        <end position="131"/>
    </location>
</feature>
<dbReference type="RefSeq" id="WP_235118689.1">
    <property type="nucleotide sequence ID" value="NZ_CP090978.1"/>
</dbReference>
<feature type="transmembrane region" description="Helical" evidence="1">
    <location>
        <begin position="88"/>
        <end position="106"/>
    </location>
</feature>
<evidence type="ECO:0000256" key="1">
    <source>
        <dbReference type="SAM" id="Phobius"/>
    </source>
</evidence>
<feature type="transmembrane region" description="Helical" evidence="1">
    <location>
        <begin position="52"/>
        <end position="68"/>
    </location>
</feature>
<evidence type="ECO:0000313" key="3">
    <source>
        <dbReference type="Proteomes" id="UP001649230"/>
    </source>
</evidence>
<proteinExistence type="predicted"/>
<keyword evidence="1" id="KW-1133">Transmembrane helix</keyword>
<keyword evidence="3" id="KW-1185">Reference proteome</keyword>
<gene>
    <name evidence="2" type="ORF">L0M14_21955</name>
</gene>
<name>A0ABY3SFX6_9BACL</name>
<dbReference type="EMBL" id="CP090978">
    <property type="protein sequence ID" value="UJF32345.1"/>
    <property type="molecule type" value="Genomic_DNA"/>
</dbReference>
<keyword evidence="1" id="KW-0812">Transmembrane</keyword>